<feature type="transmembrane region" description="Helical" evidence="1">
    <location>
        <begin position="193"/>
        <end position="210"/>
    </location>
</feature>
<dbReference type="Proteomes" id="UP001600165">
    <property type="component" value="Unassembled WGS sequence"/>
</dbReference>
<feature type="transmembrane region" description="Helical" evidence="1">
    <location>
        <begin position="92"/>
        <end position="112"/>
    </location>
</feature>
<feature type="transmembrane region" description="Helical" evidence="1">
    <location>
        <begin position="132"/>
        <end position="156"/>
    </location>
</feature>
<reference evidence="2 3" key="1">
    <citation type="submission" date="2024-10" db="EMBL/GenBank/DDBJ databases">
        <authorList>
            <person name="Ratan Roy A."/>
            <person name="Morales Sandoval P.H."/>
            <person name="De Los Santos Villalobos S."/>
            <person name="Chakraborty S."/>
            <person name="Mukherjee J."/>
        </authorList>
    </citation>
    <scope>NUCLEOTIDE SEQUENCE [LARGE SCALE GENOMIC DNA]</scope>
    <source>
        <strain evidence="2 3">S1</strain>
    </source>
</reference>
<proteinExistence type="predicted"/>
<feature type="transmembrane region" description="Helical" evidence="1">
    <location>
        <begin position="441"/>
        <end position="461"/>
    </location>
</feature>
<keyword evidence="1" id="KW-0812">Transmembrane</keyword>
<dbReference type="NCBIfam" id="NF033912">
    <property type="entry name" value="msc"/>
    <property type="match status" value="1"/>
</dbReference>
<feature type="transmembrane region" description="Helical" evidence="1">
    <location>
        <begin position="504"/>
        <end position="524"/>
    </location>
</feature>
<keyword evidence="1" id="KW-0472">Membrane</keyword>
<sequence length="546" mass="58663">MTLQTAAEIYSALPIPPILAQEGDTNVFVTQLGNRFGSFLPNLVAAILILLAGWLIATIAASLTRGLLNRTNLDDRIANMVMGRDRDQDVPVENWIATVVYWIILIFTLVAFLKALNLTEVSEPLNNLLQQIFLYLPRIAGAALLLGLAWLIATLVKLLVTRGLSRFNLDDRLAEQTGGNTGPFLVNETIGDILYWFVFLLFLPLILSALELEGLLEPVQDLIDQFLSAIPQILTALLVLGIGWLIARIVRGIVTNFLIATGIDRLGTRFGLAETTREGVALSNLIGTIVYVLILIPVAIVALNELDLEAVSAPAIVMLERALAAVPQIVTAGLIIIIAYVVGRFVADLVSSILTSVGFDRIFGVLGLPELSVSAAREVRTIPNTEGQPETTVQTPGSTPSEIVGIIVLVGIVLFGIITATETLGFDQLTDIVRAIMRVSARVLSGVVVFAIGLYFSNLAFRAITSINNPQARTLAQAARIITIAFVGAMALQQAGVATDIVNLAFGLLLGAVAVAIAIAFGLGGRDIAAEQMREWLNSFKNNRPY</sequence>
<dbReference type="RefSeq" id="WP_377965334.1">
    <property type="nucleotide sequence ID" value="NZ_JBHZOL010000075.1"/>
</dbReference>
<keyword evidence="1" id="KW-1133">Transmembrane helix</keyword>
<feature type="transmembrane region" description="Helical" evidence="1">
    <location>
        <begin position="43"/>
        <end position="63"/>
    </location>
</feature>
<feature type="transmembrane region" description="Helical" evidence="1">
    <location>
        <begin position="280"/>
        <end position="302"/>
    </location>
</feature>
<evidence type="ECO:0000313" key="3">
    <source>
        <dbReference type="Proteomes" id="UP001600165"/>
    </source>
</evidence>
<feature type="transmembrane region" description="Helical" evidence="1">
    <location>
        <begin position="403"/>
        <end position="421"/>
    </location>
</feature>
<feature type="transmembrane region" description="Helical" evidence="1">
    <location>
        <begin position="230"/>
        <end position="259"/>
    </location>
</feature>
<comment type="caution">
    <text evidence="2">The sequence shown here is derived from an EMBL/GenBank/DDBJ whole genome shotgun (WGS) entry which is preliminary data.</text>
</comment>
<dbReference type="InterPro" id="IPR045275">
    <property type="entry name" value="MscS_archaea/bacteria_type"/>
</dbReference>
<keyword evidence="3" id="KW-1185">Reference proteome</keyword>
<feature type="transmembrane region" description="Helical" evidence="1">
    <location>
        <begin position="322"/>
        <end position="342"/>
    </location>
</feature>
<protein>
    <submittedName>
        <fullName evidence="2">Mechanosensitive ion channel</fullName>
    </submittedName>
</protein>
<name>A0ABW6IFS5_9CYAN</name>
<dbReference type="PANTHER" id="PTHR30221">
    <property type="entry name" value="SMALL-CONDUCTANCE MECHANOSENSITIVE CHANNEL"/>
    <property type="match status" value="1"/>
</dbReference>
<dbReference type="EMBL" id="JBHZOL010000075">
    <property type="protein sequence ID" value="MFE4107021.1"/>
    <property type="molecule type" value="Genomic_DNA"/>
</dbReference>
<evidence type="ECO:0000256" key="1">
    <source>
        <dbReference type="SAM" id="Phobius"/>
    </source>
</evidence>
<accession>A0ABW6IFS5</accession>
<gene>
    <name evidence="2" type="ORF">ACFVKH_12070</name>
</gene>
<dbReference type="InterPro" id="IPR008910">
    <property type="entry name" value="MSC_TM_helix"/>
</dbReference>
<organism evidence="2 3">
    <name type="scientific">Almyronema epifaneia S1</name>
    <dbReference type="NCBI Taxonomy" id="2991925"/>
    <lineage>
        <taxon>Bacteria</taxon>
        <taxon>Bacillati</taxon>
        <taxon>Cyanobacteriota</taxon>
        <taxon>Cyanophyceae</taxon>
        <taxon>Nodosilineales</taxon>
        <taxon>Nodosilineaceae</taxon>
        <taxon>Almyronema</taxon>
        <taxon>Almyronema epifaneia</taxon>
    </lineage>
</organism>
<dbReference type="PANTHER" id="PTHR30221:SF1">
    <property type="entry name" value="SMALL-CONDUCTANCE MECHANOSENSITIVE CHANNEL"/>
    <property type="match status" value="1"/>
</dbReference>
<evidence type="ECO:0000313" key="2">
    <source>
        <dbReference type="EMBL" id="MFE4107021.1"/>
    </source>
</evidence>
<dbReference type="Gene3D" id="1.10.287.1260">
    <property type="match status" value="2"/>
</dbReference>
<feature type="transmembrane region" description="Helical" evidence="1">
    <location>
        <begin position="473"/>
        <end position="492"/>
    </location>
</feature>
<dbReference type="Pfam" id="PF05552">
    <property type="entry name" value="MS_channel_1st_1"/>
    <property type="match status" value="4"/>
</dbReference>